<dbReference type="AlphaFoldDB" id="A0AAV7MBQ6"/>
<feature type="region of interest" description="Disordered" evidence="1">
    <location>
        <begin position="27"/>
        <end position="100"/>
    </location>
</feature>
<dbReference type="Proteomes" id="UP001066276">
    <property type="component" value="Chromosome 10"/>
</dbReference>
<sequence>MTKTPTAILSSAVDIIETIVKPIMEREQRTAANEETDTGIQNCIDKHSQMMAGLKRKSEDIQSRQRQGKSEDIQSRQRQGKSEDIQSRQRQGKSEDIQNS</sequence>
<feature type="compositionally biased region" description="Polar residues" evidence="1">
    <location>
        <begin position="30"/>
        <end position="41"/>
    </location>
</feature>
<reference evidence="2" key="1">
    <citation type="journal article" date="2022" name="bioRxiv">
        <title>Sequencing and chromosome-scale assembly of the giantPleurodeles waltlgenome.</title>
        <authorList>
            <person name="Brown T."/>
            <person name="Elewa A."/>
            <person name="Iarovenko S."/>
            <person name="Subramanian E."/>
            <person name="Araus A.J."/>
            <person name="Petzold A."/>
            <person name="Susuki M."/>
            <person name="Suzuki K.-i.T."/>
            <person name="Hayashi T."/>
            <person name="Toyoda A."/>
            <person name="Oliveira C."/>
            <person name="Osipova E."/>
            <person name="Leigh N.D."/>
            <person name="Simon A."/>
            <person name="Yun M.H."/>
        </authorList>
    </citation>
    <scope>NUCLEOTIDE SEQUENCE</scope>
    <source>
        <strain evidence="2">20211129_DDA</strain>
        <tissue evidence="2">Liver</tissue>
    </source>
</reference>
<evidence type="ECO:0000256" key="1">
    <source>
        <dbReference type="SAM" id="MobiDB-lite"/>
    </source>
</evidence>
<accession>A0AAV7MBQ6</accession>
<proteinExistence type="predicted"/>
<feature type="compositionally biased region" description="Basic and acidic residues" evidence="1">
    <location>
        <begin position="56"/>
        <end position="100"/>
    </location>
</feature>
<organism evidence="2 3">
    <name type="scientific">Pleurodeles waltl</name>
    <name type="common">Iberian ribbed newt</name>
    <dbReference type="NCBI Taxonomy" id="8319"/>
    <lineage>
        <taxon>Eukaryota</taxon>
        <taxon>Metazoa</taxon>
        <taxon>Chordata</taxon>
        <taxon>Craniata</taxon>
        <taxon>Vertebrata</taxon>
        <taxon>Euteleostomi</taxon>
        <taxon>Amphibia</taxon>
        <taxon>Batrachia</taxon>
        <taxon>Caudata</taxon>
        <taxon>Salamandroidea</taxon>
        <taxon>Salamandridae</taxon>
        <taxon>Pleurodelinae</taxon>
        <taxon>Pleurodeles</taxon>
    </lineage>
</organism>
<keyword evidence="3" id="KW-1185">Reference proteome</keyword>
<dbReference type="EMBL" id="JANPWB010000014">
    <property type="protein sequence ID" value="KAJ1100793.1"/>
    <property type="molecule type" value="Genomic_DNA"/>
</dbReference>
<comment type="caution">
    <text evidence="2">The sequence shown here is derived from an EMBL/GenBank/DDBJ whole genome shotgun (WGS) entry which is preliminary data.</text>
</comment>
<evidence type="ECO:0000313" key="2">
    <source>
        <dbReference type="EMBL" id="KAJ1100793.1"/>
    </source>
</evidence>
<protein>
    <submittedName>
        <fullName evidence="2">Uncharacterized protein</fullName>
    </submittedName>
</protein>
<evidence type="ECO:0000313" key="3">
    <source>
        <dbReference type="Proteomes" id="UP001066276"/>
    </source>
</evidence>
<gene>
    <name evidence="2" type="ORF">NDU88_005868</name>
</gene>
<name>A0AAV7MBQ6_PLEWA</name>